<gene>
    <name evidence="1" type="ORF">SAMN05421756_101630</name>
</gene>
<evidence type="ECO:0000313" key="2">
    <source>
        <dbReference type="Proteomes" id="UP000198504"/>
    </source>
</evidence>
<evidence type="ECO:0000313" key="1">
    <source>
        <dbReference type="EMBL" id="SEP76809.1"/>
    </source>
</evidence>
<dbReference type="STRING" id="1036181.SAMN05421756_101630"/>
<accession>A0A1H9AJH2</accession>
<proteinExistence type="predicted"/>
<reference evidence="2" key="1">
    <citation type="submission" date="2016-10" db="EMBL/GenBank/DDBJ databases">
        <authorList>
            <person name="Varghese N."/>
            <person name="Submissions S."/>
        </authorList>
    </citation>
    <scope>NUCLEOTIDE SEQUENCE [LARGE SCALE GENOMIC DNA]</scope>
    <source>
        <strain evidence="2">CGMCC 4.6856</strain>
    </source>
</reference>
<dbReference type="Proteomes" id="UP000198504">
    <property type="component" value="Unassembled WGS sequence"/>
</dbReference>
<dbReference type="EMBL" id="FOFA01000001">
    <property type="protein sequence ID" value="SEP76809.1"/>
    <property type="molecule type" value="Genomic_DNA"/>
</dbReference>
<dbReference type="AlphaFoldDB" id="A0A1H9AJH2"/>
<name>A0A1H9AJH2_9ACTN</name>
<sequence>MRSWWRGQRLGRSLRRALRERTALRARPWEEDLLHWAKDGSLHGRLVPPTHGRLRARLPLRRRLSTTSDGWCPAWSDEVQRQYLPDQEA</sequence>
<protein>
    <submittedName>
        <fullName evidence="1">Uncharacterized protein</fullName>
    </submittedName>
</protein>
<organism evidence="1 2">
    <name type="scientific">Microlunatus flavus</name>
    <dbReference type="NCBI Taxonomy" id="1036181"/>
    <lineage>
        <taxon>Bacteria</taxon>
        <taxon>Bacillati</taxon>
        <taxon>Actinomycetota</taxon>
        <taxon>Actinomycetes</taxon>
        <taxon>Propionibacteriales</taxon>
        <taxon>Propionibacteriaceae</taxon>
        <taxon>Microlunatus</taxon>
    </lineage>
</organism>
<keyword evidence="2" id="KW-1185">Reference proteome</keyword>